<evidence type="ECO:0000313" key="2">
    <source>
        <dbReference type="Proteomes" id="UP000653692"/>
    </source>
</evidence>
<proteinExistence type="predicted"/>
<dbReference type="Proteomes" id="UP000653692">
    <property type="component" value="Unassembled WGS sequence"/>
</dbReference>
<evidence type="ECO:0000313" key="1">
    <source>
        <dbReference type="EMBL" id="HIP89611.1"/>
    </source>
</evidence>
<protein>
    <submittedName>
        <fullName evidence="1">Uncharacterized protein</fullName>
    </submittedName>
</protein>
<accession>A0A832ZGB4</accession>
<reference evidence="1" key="1">
    <citation type="journal article" date="2020" name="ISME J.">
        <title>Gammaproteobacteria mediating utilization of methyl-, sulfur- and petroleum organic compounds in deep ocean hydrothermal plumes.</title>
        <authorList>
            <person name="Zhou Z."/>
            <person name="Liu Y."/>
            <person name="Pan J."/>
            <person name="Cron B.R."/>
            <person name="Toner B.M."/>
            <person name="Anantharaman K."/>
            <person name="Breier J.A."/>
            <person name="Dick G.J."/>
            <person name="Li M."/>
        </authorList>
    </citation>
    <scope>NUCLEOTIDE SEQUENCE</scope>
    <source>
        <strain evidence="1">SZUA-1476</strain>
    </source>
</reference>
<organism evidence="1 2">
    <name type="scientific">Thermococcus paralvinellae</name>
    <dbReference type="NCBI Taxonomy" id="582419"/>
    <lineage>
        <taxon>Archaea</taxon>
        <taxon>Methanobacteriati</taxon>
        <taxon>Methanobacteriota</taxon>
        <taxon>Thermococci</taxon>
        <taxon>Thermococcales</taxon>
        <taxon>Thermococcaceae</taxon>
        <taxon>Thermococcus</taxon>
    </lineage>
</organism>
<comment type="caution">
    <text evidence="1">The sequence shown here is derived from an EMBL/GenBank/DDBJ whole genome shotgun (WGS) entry which is preliminary data.</text>
</comment>
<gene>
    <name evidence="1" type="ORF">EYH24_06770</name>
</gene>
<sequence>MKFTYSIFVALAVEKTSYDLEEISVTVSNMTIEISGLTRMYDISPQKPVEILKLQTTISSTIRISCLELNKVVNELKGCKCYRFDVFESSGK</sequence>
<dbReference type="EMBL" id="DQUR01000228">
    <property type="protein sequence ID" value="HIP89611.1"/>
    <property type="molecule type" value="Genomic_DNA"/>
</dbReference>
<dbReference type="AlphaFoldDB" id="A0A832ZGB4"/>
<name>A0A832ZGB4_9EURY</name>